<dbReference type="EMBL" id="JABFUD020000015">
    <property type="protein sequence ID" value="KAI5069357.1"/>
    <property type="molecule type" value="Genomic_DNA"/>
</dbReference>
<dbReference type="InterPro" id="IPR052462">
    <property type="entry name" value="SLIRP/GR-RBP-like"/>
</dbReference>
<dbReference type="PANTHER" id="PTHR48027">
    <property type="entry name" value="HETEROGENEOUS NUCLEAR RIBONUCLEOPROTEIN 87F-RELATED"/>
    <property type="match status" value="1"/>
</dbReference>
<proteinExistence type="predicted"/>
<name>A0A9D4UKV5_ADICA</name>
<feature type="compositionally biased region" description="Basic and acidic residues" evidence="3">
    <location>
        <begin position="196"/>
        <end position="212"/>
    </location>
</feature>
<gene>
    <name evidence="5" type="ORF">GOP47_0015658</name>
</gene>
<dbReference type="Pfam" id="PF00076">
    <property type="entry name" value="RRM_1"/>
    <property type="match status" value="1"/>
</dbReference>
<dbReference type="InterPro" id="IPR000504">
    <property type="entry name" value="RRM_dom"/>
</dbReference>
<accession>A0A9D4UKV5</accession>
<protein>
    <recommendedName>
        <fullName evidence="4">RRM domain-containing protein</fullName>
    </recommendedName>
</protein>
<dbReference type="AlphaFoldDB" id="A0A9D4UKV5"/>
<feature type="region of interest" description="Disordered" evidence="3">
    <location>
        <begin position="172"/>
        <end position="329"/>
    </location>
</feature>
<dbReference type="InterPro" id="IPR012677">
    <property type="entry name" value="Nucleotide-bd_a/b_plait_sf"/>
</dbReference>
<evidence type="ECO:0000256" key="2">
    <source>
        <dbReference type="PROSITE-ProRule" id="PRU00176"/>
    </source>
</evidence>
<organism evidence="5 6">
    <name type="scientific">Adiantum capillus-veneris</name>
    <name type="common">Maidenhair fern</name>
    <dbReference type="NCBI Taxonomy" id="13818"/>
    <lineage>
        <taxon>Eukaryota</taxon>
        <taxon>Viridiplantae</taxon>
        <taxon>Streptophyta</taxon>
        <taxon>Embryophyta</taxon>
        <taxon>Tracheophyta</taxon>
        <taxon>Polypodiopsida</taxon>
        <taxon>Polypodiidae</taxon>
        <taxon>Polypodiales</taxon>
        <taxon>Pteridineae</taxon>
        <taxon>Pteridaceae</taxon>
        <taxon>Vittarioideae</taxon>
        <taxon>Adiantum</taxon>
    </lineage>
</organism>
<dbReference type="Proteomes" id="UP000886520">
    <property type="component" value="Chromosome 15"/>
</dbReference>
<dbReference type="InterPro" id="IPR035979">
    <property type="entry name" value="RBD_domain_sf"/>
</dbReference>
<dbReference type="GO" id="GO:0003723">
    <property type="term" value="F:RNA binding"/>
    <property type="evidence" value="ECO:0007669"/>
    <property type="project" value="UniProtKB-UniRule"/>
</dbReference>
<dbReference type="SMART" id="SM00360">
    <property type="entry name" value="RRM"/>
    <property type="match status" value="1"/>
</dbReference>
<keyword evidence="6" id="KW-1185">Reference proteome</keyword>
<dbReference type="PROSITE" id="PS50102">
    <property type="entry name" value="RRM"/>
    <property type="match status" value="1"/>
</dbReference>
<dbReference type="OrthoDB" id="1934303at2759"/>
<feature type="region of interest" description="Disordered" evidence="3">
    <location>
        <begin position="1"/>
        <end position="91"/>
    </location>
</feature>
<evidence type="ECO:0000259" key="4">
    <source>
        <dbReference type="PROSITE" id="PS50102"/>
    </source>
</evidence>
<feature type="domain" description="RRM" evidence="4">
    <location>
        <begin position="330"/>
        <end position="408"/>
    </location>
</feature>
<feature type="compositionally biased region" description="Basic and acidic residues" evidence="3">
    <location>
        <begin position="59"/>
        <end position="77"/>
    </location>
</feature>
<sequence>MVDCHSNGGNKRSPVLDLNQALTKEDEEEEKESQKETSGPSWLFGKPQKPWLQLSEQDLADRKDRTSEANSDHRSVEQHQVFAGKPYPHPVEQHGFRESSILLRNEQHDHDIPTLHTEQRFQVIDIWKKNSDPTMDLTKSFLPMEDVKRSQNMPSVSLGTMWEREQAALPRIRRSLSPVSPPPMKKSLSPVSPEQRPAEEIRVAALRRERSPAKRGSSYRSPPPRGHNSGGDAYSKRRRDRDDSISPRTLSKKGRDRSPSPSPLGRSTRVRRSRTRSPVPRGHRYSPPRSRHSPGARYSPRRRSPVSYRPKRRPWSPPPNRNTGLGKPGRNLFIAGFSFGTTERDLERKFSRYGRVRDVRIVRDKRSGDSRGFGFLSLDRDENADAAIRGLDQTEWNGRIVLVEKAKSPN</sequence>
<evidence type="ECO:0000256" key="1">
    <source>
        <dbReference type="ARBA" id="ARBA00022884"/>
    </source>
</evidence>
<feature type="compositionally biased region" description="Basic residues" evidence="3">
    <location>
        <begin position="268"/>
        <end position="314"/>
    </location>
</feature>
<dbReference type="Gene3D" id="3.30.70.330">
    <property type="match status" value="1"/>
</dbReference>
<evidence type="ECO:0000313" key="6">
    <source>
        <dbReference type="Proteomes" id="UP000886520"/>
    </source>
</evidence>
<reference evidence="5" key="1">
    <citation type="submission" date="2021-01" db="EMBL/GenBank/DDBJ databases">
        <title>Adiantum capillus-veneris genome.</title>
        <authorList>
            <person name="Fang Y."/>
            <person name="Liao Q."/>
        </authorList>
    </citation>
    <scope>NUCLEOTIDE SEQUENCE</scope>
    <source>
        <strain evidence="5">H3</strain>
        <tissue evidence="5">Leaf</tissue>
    </source>
</reference>
<comment type="caution">
    <text evidence="5">The sequence shown here is derived from an EMBL/GenBank/DDBJ whole genome shotgun (WGS) entry which is preliminary data.</text>
</comment>
<evidence type="ECO:0000313" key="5">
    <source>
        <dbReference type="EMBL" id="KAI5069357.1"/>
    </source>
</evidence>
<keyword evidence="1 2" id="KW-0694">RNA-binding</keyword>
<dbReference type="SUPFAM" id="SSF54928">
    <property type="entry name" value="RNA-binding domain, RBD"/>
    <property type="match status" value="1"/>
</dbReference>
<evidence type="ECO:0000256" key="3">
    <source>
        <dbReference type="SAM" id="MobiDB-lite"/>
    </source>
</evidence>